<dbReference type="EMBL" id="CM047747">
    <property type="protein sequence ID" value="KAJ0017372.1"/>
    <property type="molecule type" value="Genomic_DNA"/>
</dbReference>
<sequence length="151" mass="17324">MGNCIRGMSDECHEKVRVVSLNGAEKEFKASTPIKRIISGRYQGYKLVQHTKPFSPLPQDSKLEPGGIYYLVPDVPKVPCKPLISIEKAKQEIRKTGKLKIVITKQQLEFLLRNAKKFQSGKLAVRFSESFEQDYRKWYPSLPPIEEVPDF</sequence>
<organism evidence="1 2">
    <name type="scientific">Pistacia integerrima</name>
    <dbReference type="NCBI Taxonomy" id="434235"/>
    <lineage>
        <taxon>Eukaryota</taxon>
        <taxon>Viridiplantae</taxon>
        <taxon>Streptophyta</taxon>
        <taxon>Embryophyta</taxon>
        <taxon>Tracheophyta</taxon>
        <taxon>Spermatophyta</taxon>
        <taxon>Magnoliopsida</taxon>
        <taxon>eudicotyledons</taxon>
        <taxon>Gunneridae</taxon>
        <taxon>Pentapetalae</taxon>
        <taxon>rosids</taxon>
        <taxon>malvids</taxon>
        <taxon>Sapindales</taxon>
        <taxon>Anacardiaceae</taxon>
        <taxon>Pistacia</taxon>
    </lineage>
</organism>
<evidence type="ECO:0000313" key="2">
    <source>
        <dbReference type="Proteomes" id="UP001163603"/>
    </source>
</evidence>
<comment type="caution">
    <text evidence="1">The sequence shown here is derived from an EMBL/GenBank/DDBJ whole genome shotgun (WGS) entry which is preliminary data.</text>
</comment>
<dbReference type="Proteomes" id="UP001163603">
    <property type="component" value="Chromosome 12"/>
</dbReference>
<reference evidence="2" key="1">
    <citation type="journal article" date="2023" name="G3 (Bethesda)">
        <title>Genome assembly and association tests identify interacting loci associated with vigor, precocity, and sex in interspecific pistachio rootstocks.</title>
        <authorList>
            <person name="Palmer W."/>
            <person name="Jacygrad E."/>
            <person name="Sagayaradj S."/>
            <person name="Cavanaugh K."/>
            <person name="Han R."/>
            <person name="Bertier L."/>
            <person name="Beede B."/>
            <person name="Kafkas S."/>
            <person name="Golino D."/>
            <person name="Preece J."/>
            <person name="Michelmore R."/>
        </authorList>
    </citation>
    <scope>NUCLEOTIDE SEQUENCE [LARGE SCALE GENOMIC DNA]</scope>
</reference>
<proteinExistence type="predicted"/>
<protein>
    <submittedName>
        <fullName evidence="1">Uncharacterized protein</fullName>
    </submittedName>
</protein>
<evidence type="ECO:0000313" key="1">
    <source>
        <dbReference type="EMBL" id="KAJ0017372.1"/>
    </source>
</evidence>
<accession>A0ACC0XGK2</accession>
<gene>
    <name evidence="1" type="ORF">Pint_09454</name>
</gene>
<name>A0ACC0XGK2_9ROSI</name>
<keyword evidence="2" id="KW-1185">Reference proteome</keyword>